<evidence type="ECO:0000313" key="2">
    <source>
        <dbReference type="EMBL" id="KAG2116668.1"/>
    </source>
</evidence>
<reference evidence="2" key="1">
    <citation type="journal article" date="2020" name="New Phytol.">
        <title>Comparative genomics reveals dynamic genome evolution in host specialist ectomycorrhizal fungi.</title>
        <authorList>
            <person name="Lofgren L.A."/>
            <person name="Nguyen N.H."/>
            <person name="Vilgalys R."/>
            <person name="Ruytinx J."/>
            <person name="Liao H.L."/>
            <person name="Branco S."/>
            <person name="Kuo A."/>
            <person name="LaButti K."/>
            <person name="Lipzen A."/>
            <person name="Andreopoulos W."/>
            <person name="Pangilinan J."/>
            <person name="Riley R."/>
            <person name="Hundley H."/>
            <person name="Na H."/>
            <person name="Barry K."/>
            <person name="Grigoriev I.V."/>
            <person name="Stajich J.E."/>
            <person name="Kennedy P.G."/>
        </authorList>
    </citation>
    <scope>NUCLEOTIDE SEQUENCE</scope>
    <source>
        <strain evidence="2">FC423</strain>
    </source>
</reference>
<accession>A0A9P7FG54</accession>
<dbReference type="GeneID" id="64694584"/>
<feature type="compositionally biased region" description="Low complexity" evidence="1">
    <location>
        <begin position="560"/>
        <end position="573"/>
    </location>
</feature>
<dbReference type="Proteomes" id="UP000823399">
    <property type="component" value="Unassembled WGS sequence"/>
</dbReference>
<proteinExistence type="predicted"/>
<evidence type="ECO:0000313" key="3">
    <source>
        <dbReference type="Proteomes" id="UP000823399"/>
    </source>
</evidence>
<organism evidence="2 3">
    <name type="scientific">Suillus discolor</name>
    <dbReference type="NCBI Taxonomy" id="1912936"/>
    <lineage>
        <taxon>Eukaryota</taxon>
        <taxon>Fungi</taxon>
        <taxon>Dikarya</taxon>
        <taxon>Basidiomycota</taxon>
        <taxon>Agaricomycotina</taxon>
        <taxon>Agaricomycetes</taxon>
        <taxon>Agaricomycetidae</taxon>
        <taxon>Boletales</taxon>
        <taxon>Suillineae</taxon>
        <taxon>Suillaceae</taxon>
        <taxon>Suillus</taxon>
    </lineage>
</organism>
<feature type="compositionally biased region" description="Pro residues" evidence="1">
    <location>
        <begin position="158"/>
        <end position="169"/>
    </location>
</feature>
<feature type="compositionally biased region" description="Polar residues" evidence="1">
    <location>
        <begin position="538"/>
        <end position="547"/>
    </location>
</feature>
<feature type="region of interest" description="Disordered" evidence="1">
    <location>
        <begin position="158"/>
        <end position="179"/>
    </location>
</feature>
<feature type="compositionally biased region" description="Low complexity" evidence="1">
    <location>
        <begin position="302"/>
        <end position="315"/>
    </location>
</feature>
<keyword evidence="3" id="KW-1185">Reference proteome</keyword>
<feature type="region of interest" description="Disordered" evidence="1">
    <location>
        <begin position="279"/>
        <end position="319"/>
    </location>
</feature>
<evidence type="ECO:0000256" key="1">
    <source>
        <dbReference type="SAM" id="MobiDB-lite"/>
    </source>
</evidence>
<name>A0A9P7FG54_9AGAM</name>
<dbReference type="EMBL" id="JABBWM010000006">
    <property type="protein sequence ID" value="KAG2116668.1"/>
    <property type="molecule type" value="Genomic_DNA"/>
</dbReference>
<gene>
    <name evidence="2" type="ORF">F5147DRAFT_605478</name>
</gene>
<dbReference type="RefSeq" id="XP_041297767.1">
    <property type="nucleotide sequence ID" value="XM_041432325.1"/>
</dbReference>
<feature type="compositionally biased region" description="Basic residues" evidence="1">
    <location>
        <begin position="489"/>
        <end position="498"/>
    </location>
</feature>
<sequence length="641" mass="70456">MVKLTLLSPKGNHGVRFFPHSGYLGLTPLKFEGAVRTEIEQDGKHISAKDITVFVRCYEFRYGRLGTAQSKILVEHSVTLWRKPDGQDWAEIGNVEHPFRLTIPVHNAGPSSALYFQEYRICWRIEAVVNHAPVPGIGSRLLKHCDLYLIRHDLPGNLSPPSPVTPPPTSHLSSMSTKSRGPSLRYQIILPTKPVGPLDIVSLQVTVQPLDSAVSIRSATAVVERRIQFSELPTSPSGTSTPSAPTLSSHSYLASNQETNSHDHHSVAANSYHLASAASSSNDLHCPSSTSSSISDTRPLLPQQQSSVPSTSQVTHTSERTTTHIFAHLESSHRFTRDSTGTWRQTLTFSWPDTSPSSRWTVGETLQTGTASIRFFIRVKLIISSPTSSAETVELDDQEIIVVSTNEAQRQLALSRYSAASQSKSRSPKRSKRERPNTNTQLPSPPRSPPVVIQVPEKAPTVAKAEHEISNGHTHKFSSVPSPQPGSKYKLKSIRRPHTSAGPRDTPHGYDSQGYNHLHNHNNRHPVPLRPETAYSGPATNGRSTRGAFNQKWVEAPRLGHSSSGASSEGAHSTIPEGATGAEGSLLFEKVGQVEMRAWEEELARIELVSRRSTADMMDFVSQRRKLNGQQVIRTFLQAEG</sequence>
<dbReference type="OrthoDB" id="3230530at2759"/>
<feature type="compositionally biased region" description="Low complexity" evidence="1">
    <location>
        <begin position="415"/>
        <end position="425"/>
    </location>
</feature>
<feature type="region of interest" description="Disordered" evidence="1">
    <location>
        <begin position="414"/>
        <end position="547"/>
    </location>
</feature>
<dbReference type="AlphaFoldDB" id="A0A9P7FG54"/>
<comment type="caution">
    <text evidence="2">The sequence shown here is derived from an EMBL/GenBank/DDBJ whole genome shotgun (WGS) entry which is preliminary data.</text>
</comment>
<feature type="region of interest" description="Disordered" evidence="1">
    <location>
        <begin position="559"/>
        <end position="579"/>
    </location>
</feature>
<protein>
    <submittedName>
        <fullName evidence="2">Uncharacterized protein</fullName>
    </submittedName>
</protein>